<dbReference type="AlphaFoldDB" id="A0ABD1N7W0"/>
<reference evidence="1 2" key="1">
    <citation type="submission" date="2024-08" db="EMBL/GenBank/DDBJ databases">
        <title>Insights into the chromosomal genome structure of Flemingia macrophylla.</title>
        <authorList>
            <person name="Ding Y."/>
            <person name="Zhao Y."/>
            <person name="Bi W."/>
            <person name="Wu M."/>
            <person name="Zhao G."/>
            <person name="Gong Y."/>
            <person name="Li W."/>
            <person name="Zhang P."/>
        </authorList>
    </citation>
    <scope>NUCLEOTIDE SEQUENCE [LARGE SCALE GENOMIC DNA]</scope>
    <source>
        <strain evidence="1">DYQJB</strain>
        <tissue evidence="1">Leaf</tissue>
    </source>
</reference>
<keyword evidence="2" id="KW-1185">Reference proteome</keyword>
<gene>
    <name evidence="1" type="ORF">Fmac_005466</name>
</gene>
<name>A0ABD1N7W0_9FABA</name>
<protein>
    <submittedName>
        <fullName evidence="1">Uncharacterized protein</fullName>
    </submittedName>
</protein>
<organism evidence="1 2">
    <name type="scientific">Flemingia macrophylla</name>
    <dbReference type="NCBI Taxonomy" id="520843"/>
    <lineage>
        <taxon>Eukaryota</taxon>
        <taxon>Viridiplantae</taxon>
        <taxon>Streptophyta</taxon>
        <taxon>Embryophyta</taxon>
        <taxon>Tracheophyta</taxon>
        <taxon>Spermatophyta</taxon>
        <taxon>Magnoliopsida</taxon>
        <taxon>eudicotyledons</taxon>
        <taxon>Gunneridae</taxon>
        <taxon>Pentapetalae</taxon>
        <taxon>rosids</taxon>
        <taxon>fabids</taxon>
        <taxon>Fabales</taxon>
        <taxon>Fabaceae</taxon>
        <taxon>Papilionoideae</taxon>
        <taxon>50 kb inversion clade</taxon>
        <taxon>NPAAA clade</taxon>
        <taxon>indigoferoid/millettioid clade</taxon>
        <taxon>Phaseoleae</taxon>
        <taxon>Flemingia</taxon>
    </lineage>
</organism>
<dbReference type="Proteomes" id="UP001603857">
    <property type="component" value="Unassembled WGS sequence"/>
</dbReference>
<sequence>MLATRPDSEMERLSTLYNVDVGLYMLANKGLLEEIGFDTSPIVEFKVLDATFHLSLALEPSCFVGGFSLRRV</sequence>
<evidence type="ECO:0000313" key="1">
    <source>
        <dbReference type="EMBL" id="KAL2344181.1"/>
    </source>
</evidence>
<accession>A0ABD1N7W0</accession>
<dbReference type="EMBL" id="JBGMDY010000002">
    <property type="protein sequence ID" value="KAL2344181.1"/>
    <property type="molecule type" value="Genomic_DNA"/>
</dbReference>
<evidence type="ECO:0000313" key="2">
    <source>
        <dbReference type="Proteomes" id="UP001603857"/>
    </source>
</evidence>
<proteinExistence type="predicted"/>
<comment type="caution">
    <text evidence="1">The sequence shown here is derived from an EMBL/GenBank/DDBJ whole genome shotgun (WGS) entry which is preliminary data.</text>
</comment>